<evidence type="ECO:0000256" key="6">
    <source>
        <dbReference type="ARBA" id="ARBA00030642"/>
    </source>
</evidence>
<dbReference type="OrthoDB" id="14196at2"/>
<evidence type="ECO:0000313" key="8">
    <source>
        <dbReference type="EMBL" id="QPM91428.1"/>
    </source>
</evidence>
<dbReference type="InterPro" id="IPR027304">
    <property type="entry name" value="Trigger_fact/SurA_dom_sf"/>
</dbReference>
<dbReference type="InterPro" id="IPR000297">
    <property type="entry name" value="PPIase_PpiC"/>
</dbReference>
<evidence type="ECO:0000256" key="1">
    <source>
        <dbReference type="ARBA" id="ARBA00000971"/>
    </source>
</evidence>
<dbReference type="Proteomes" id="UP000283786">
    <property type="component" value="Chromosome"/>
</dbReference>
<evidence type="ECO:0000256" key="7">
    <source>
        <dbReference type="ARBA" id="ARBA00031484"/>
    </source>
</evidence>
<dbReference type="InterPro" id="IPR046357">
    <property type="entry name" value="PPIase_dom_sf"/>
</dbReference>
<dbReference type="PANTHER" id="PTHR47245:SF2">
    <property type="entry name" value="PEPTIDYL-PROLYL CIS-TRANS ISOMERASE HP_0175-RELATED"/>
    <property type="match status" value="1"/>
</dbReference>
<sequence>MLHRLATAAFVAAALPVLAIAQDQTEAPAASTETAAPVDPATVLAKVGDTEITLGHLVAARSGLPEQFAQMPASVLFDGLLDQIVNQELLKQAYTGEEPDSVKVTIDNSRRSLMAAASLAEYLEANVTEEAVQKAYNDAYGDGYEPEMEYHASHVLVETEEEASDIIAQYEDGAEFAKLARDNSTGPSAPNGGDLGWMTAGMTVEPFDMAMQALEPGEISGPVQSNFGWHVIKMNETREQAPAFEDVQAELRAKVQEDVTMAYIDVLNESGNVDKSGAEGIDPAVLDSMTPQE</sequence>
<evidence type="ECO:0000256" key="3">
    <source>
        <dbReference type="ARBA" id="ARBA00013194"/>
    </source>
</evidence>
<dbReference type="PROSITE" id="PS01096">
    <property type="entry name" value="PPIC_PPIASE_1"/>
    <property type="match status" value="1"/>
</dbReference>
<evidence type="ECO:0000256" key="2">
    <source>
        <dbReference type="ARBA" id="ARBA00007656"/>
    </source>
</evidence>
<gene>
    <name evidence="8" type="primary">prsA</name>
    <name evidence="8" type="ORF">PSAL_026810</name>
</gene>
<dbReference type="SUPFAM" id="SSF54534">
    <property type="entry name" value="FKBP-like"/>
    <property type="match status" value="1"/>
</dbReference>
<evidence type="ECO:0000313" key="9">
    <source>
        <dbReference type="Proteomes" id="UP000283786"/>
    </source>
</evidence>
<dbReference type="GO" id="GO:0003755">
    <property type="term" value="F:peptidyl-prolyl cis-trans isomerase activity"/>
    <property type="evidence" value="ECO:0007669"/>
    <property type="project" value="UniProtKB-KW"/>
</dbReference>
<accession>A0A418SBD2</accession>
<dbReference type="InterPro" id="IPR023058">
    <property type="entry name" value="PPIase_PpiC_CS"/>
</dbReference>
<evidence type="ECO:0000256" key="5">
    <source>
        <dbReference type="ARBA" id="ARBA00023110"/>
    </source>
</evidence>
<keyword evidence="9" id="KW-1185">Reference proteome</keyword>
<dbReference type="InterPro" id="IPR050245">
    <property type="entry name" value="PrsA_foldase"/>
</dbReference>
<dbReference type="SUPFAM" id="SSF109998">
    <property type="entry name" value="Triger factor/SurA peptide-binding domain-like"/>
    <property type="match status" value="1"/>
</dbReference>
<proteinExistence type="inferred from homology"/>
<dbReference type="Gene3D" id="3.10.50.40">
    <property type="match status" value="1"/>
</dbReference>
<keyword evidence="5" id="KW-0697">Rotamase</keyword>
<dbReference type="PANTHER" id="PTHR47245">
    <property type="entry name" value="PEPTIDYLPROLYL ISOMERASE"/>
    <property type="match status" value="1"/>
</dbReference>
<evidence type="ECO:0000256" key="4">
    <source>
        <dbReference type="ARBA" id="ARBA00018370"/>
    </source>
</evidence>
<comment type="similarity">
    <text evidence="2">Belongs to the PpiC/parvulin rotamase family.</text>
</comment>
<dbReference type="Pfam" id="PF00639">
    <property type="entry name" value="Rotamase"/>
    <property type="match status" value="1"/>
</dbReference>
<name>A0A418SBD2_9RHOB</name>
<dbReference type="EMBL" id="CP060436">
    <property type="protein sequence ID" value="QPM91428.1"/>
    <property type="molecule type" value="Genomic_DNA"/>
</dbReference>
<dbReference type="KEGG" id="palw:PSAL_026810"/>
<dbReference type="EC" id="5.2.1.8" evidence="3"/>
<reference evidence="8 9" key="1">
    <citation type="submission" date="2020-08" db="EMBL/GenBank/DDBJ databases">
        <title>Genome sequence of Rhodobacteraceae bacterium Lw-13e.</title>
        <authorList>
            <person name="Poehlein A."/>
            <person name="Wolter L."/>
            <person name="Daniel R."/>
            <person name="Brinkhoff T."/>
        </authorList>
    </citation>
    <scope>NUCLEOTIDE SEQUENCE [LARGE SCALE GENOMIC DNA]</scope>
    <source>
        <strain evidence="8 9">Lw-13e</strain>
    </source>
</reference>
<comment type="catalytic activity">
    <reaction evidence="1">
        <text>[protein]-peptidylproline (omega=180) = [protein]-peptidylproline (omega=0)</text>
        <dbReference type="Rhea" id="RHEA:16237"/>
        <dbReference type="Rhea" id="RHEA-COMP:10747"/>
        <dbReference type="Rhea" id="RHEA-COMP:10748"/>
        <dbReference type="ChEBI" id="CHEBI:83833"/>
        <dbReference type="ChEBI" id="CHEBI:83834"/>
        <dbReference type="EC" id="5.2.1.8"/>
    </reaction>
</comment>
<dbReference type="PROSITE" id="PS50198">
    <property type="entry name" value="PPIC_PPIASE_2"/>
    <property type="match status" value="1"/>
</dbReference>
<dbReference type="RefSeq" id="WP_119841129.1">
    <property type="nucleotide sequence ID" value="NZ_CP060436.1"/>
</dbReference>
<keyword evidence="8" id="KW-0413">Isomerase</keyword>
<protein>
    <recommendedName>
        <fullName evidence="4">Parvulin-like PPIase</fullName>
        <ecNumber evidence="3">5.2.1.8</ecNumber>
    </recommendedName>
    <alternativeName>
        <fullName evidence="6">Peptidyl-prolyl cis-trans isomerase plp</fullName>
    </alternativeName>
    <alternativeName>
        <fullName evidence="7">Rotamase plp</fullName>
    </alternativeName>
</protein>
<organism evidence="8 9">
    <name type="scientific">Pseudooceanicola algae</name>
    <dbReference type="NCBI Taxonomy" id="1537215"/>
    <lineage>
        <taxon>Bacteria</taxon>
        <taxon>Pseudomonadati</taxon>
        <taxon>Pseudomonadota</taxon>
        <taxon>Alphaproteobacteria</taxon>
        <taxon>Rhodobacterales</taxon>
        <taxon>Paracoccaceae</taxon>
        <taxon>Pseudooceanicola</taxon>
    </lineage>
</organism>
<dbReference type="AlphaFoldDB" id="A0A418SBD2"/>